<feature type="compositionally biased region" description="Basic and acidic residues" evidence="3">
    <location>
        <begin position="54"/>
        <end position="65"/>
    </location>
</feature>
<feature type="signal peptide" evidence="4">
    <location>
        <begin position="1"/>
        <end position="28"/>
    </location>
</feature>
<name>A0A850PUF7_9MYCO</name>
<dbReference type="GO" id="GO:0008239">
    <property type="term" value="F:dipeptidyl-peptidase activity"/>
    <property type="evidence" value="ECO:0007669"/>
    <property type="project" value="InterPro"/>
</dbReference>
<evidence type="ECO:0000259" key="5">
    <source>
        <dbReference type="SMART" id="SM00939"/>
    </source>
</evidence>
<gene>
    <name evidence="6" type="ORF">HLY00_760</name>
</gene>
<keyword evidence="7" id="KW-1185">Reference proteome</keyword>
<evidence type="ECO:0000256" key="1">
    <source>
        <dbReference type="ARBA" id="ARBA00008645"/>
    </source>
</evidence>
<feature type="region of interest" description="Disordered" evidence="3">
    <location>
        <begin position="28"/>
        <end position="197"/>
    </location>
</feature>
<dbReference type="RefSeq" id="WP_178360377.1">
    <property type="nucleotide sequence ID" value="NZ_JABFYL010000041.1"/>
</dbReference>
<accession>A0A850PUF7</accession>
<dbReference type="InterPro" id="IPR050261">
    <property type="entry name" value="FrsA_esterase"/>
</dbReference>
<dbReference type="GO" id="GO:0052689">
    <property type="term" value="F:carboxylic ester hydrolase activity"/>
    <property type="evidence" value="ECO:0007669"/>
    <property type="project" value="UniProtKB-ARBA"/>
</dbReference>
<dbReference type="PANTHER" id="PTHR22946">
    <property type="entry name" value="DIENELACTONE HYDROLASE DOMAIN-CONTAINING PROTEIN-RELATED"/>
    <property type="match status" value="1"/>
</dbReference>
<dbReference type="Pfam" id="PF02129">
    <property type="entry name" value="Peptidase_S15"/>
    <property type="match status" value="1"/>
</dbReference>
<feature type="compositionally biased region" description="Low complexity" evidence="3">
    <location>
        <begin position="28"/>
        <end position="50"/>
    </location>
</feature>
<sequence length="785" mass="81531">MVSARVGGLVVALGLGYAVVAATGVASADTDGASGADSSSSSQADPSSSSNGTSKRDGRTERDADNSSETPDGEGDSRSETETEAGRDADTGTEHAADDAPSATDEETDDAPVAPDEETDDAPVAPDEEADDDGETEQQAGVTPPPAVGDIDVTTTAPPESASVVTEGGIELASATPPVEASTVVVDSPSEGPSEPVVSTAMWTVAAAARRDLAGDTVTAAQTATTAAAAPSVIAIEQVAPLAFLQQIPILGPVLFTPIVALLHQIPIVSDVLHPLFGYPVRWGLPRDTPVSRDVRVVSADGTEIYVHFMPAYGLAKDQKAPTVLNGPGLGAPGATNIDGTFLDPILADFVGIMGVGTLRRAGYNVVTWDPRGEWYSGGTLELNAAEFEGRDMSAIVSWIATQPEVQLDEPGDPRLGMVGVSYGGAIQLVTAANDSRVDAIVPAITYNRLDTSLYKNEAFKSSWATPLTALLTVLGGRINPRILPATVYGDLTGELLPSDLELFVQRNPAIENITVPTLLIHGTVDTIFSLAEADATAQTLLANGVPTKAVWFCGGHGLCAGNLFDLRDGVLIEQRTLAWLDRYVKEDLTVDTGPEFEWVDQRGQWFSSAKYPVTTGTSVVASFTARRTLPLIPYLSGSGLPFVPYALPAINGIELEVPASAATTYLVGAPTLTLTYSGTGTARHVYAQLFDNTTGLVLGSIATPVPVNLDGNTHTITVDLEPVAHTLRPGESVTLQLVSSAGLYERVVPSLGTLTVSGMQISVPTADLATIPSLSEQQSAAAVA</sequence>
<organism evidence="6 7">
    <name type="scientific">Mycolicibacterium hippocampi</name>
    <dbReference type="NCBI Taxonomy" id="659824"/>
    <lineage>
        <taxon>Bacteria</taxon>
        <taxon>Bacillati</taxon>
        <taxon>Actinomycetota</taxon>
        <taxon>Actinomycetes</taxon>
        <taxon>Mycobacteriales</taxon>
        <taxon>Mycobacteriaceae</taxon>
        <taxon>Mycolicibacterium</taxon>
    </lineage>
</organism>
<keyword evidence="2" id="KW-0378">Hydrolase</keyword>
<dbReference type="InterPro" id="IPR008979">
    <property type="entry name" value="Galactose-bd-like_sf"/>
</dbReference>
<dbReference type="Proteomes" id="UP000570517">
    <property type="component" value="Unassembled WGS sequence"/>
</dbReference>
<feature type="compositionally biased region" description="Low complexity" evidence="3">
    <location>
        <begin position="184"/>
        <end position="197"/>
    </location>
</feature>
<evidence type="ECO:0000256" key="3">
    <source>
        <dbReference type="SAM" id="MobiDB-lite"/>
    </source>
</evidence>
<evidence type="ECO:0000313" key="6">
    <source>
        <dbReference type="EMBL" id="NVN52093.1"/>
    </source>
</evidence>
<feature type="compositionally biased region" description="Basic and acidic residues" evidence="3">
    <location>
        <begin position="75"/>
        <end position="98"/>
    </location>
</feature>
<proteinExistence type="inferred from homology"/>
<dbReference type="Gene3D" id="3.40.50.1820">
    <property type="entry name" value="alpha/beta hydrolase"/>
    <property type="match status" value="2"/>
</dbReference>
<feature type="domain" description="Xaa-Pro dipeptidyl-peptidase C-terminal" evidence="5">
    <location>
        <begin position="578"/>
        <end position="765"/>
    </location>
</feature>
<protein>
    <recommendedName>
        <fullName evidence="5">Xaa-Pro dipeptidyl-peptidase C-terminal domain-containing protein</fullName>
    </recommendedName>
</protein>
<dbReference type="InterPro" id="IPR000383">
    <property type="entry name" value="Xaa-Pro-like_dom"/>
</dbReference>
<dbReference type="SMART" id="SM00939">
    <property type="entry name" value="PepX_C"/>
    <property type="match status" value="1"/>
</dbReference>
<feature type="compositionally biased region" description="Acidic residues" evidence="3">
    <location>
        <begin position="104"/>
        <end position="136"/>
    </location>
</feature>
<dbReference type="PANTHER" id="PTHR22946:SF9">
    <property type="entry name" value="POLYKETIDE TRANSFERASE AF380"/>
    <property type="match status" value="1"/>
</dbReference>
<comment type="caution">
    <text evidence="6">The sequence shown here is derived from an EMBL/GenBank/DDBJ whole genome shotgun (WGS) entry which is preliminary data.</text>
</comment>
<feature type="chain" id="PRO_5033010713" description="Xaa-Pro dipeptidyl-peptidase C-terminal domain-containing protein" evidence="4">
    <location>
        <begin position="29"/>
        <end position="785"/>
    </location>
</feature>
<dbReference type="InterPro" id="IPR029058">
    <property type="entry name" value="AB_hydrolase_fold"/>
</dbReference>
<dbReference type="SUPFAM" id="SSF53474">
    <property type="entry name" value="alpha/beta-Hydrolases"/>
    <property type="match status" value="1"/>
</dbReference>
<dbReference type="SUPFAM" id="SSF49785">
    <property type="entry name" value="Galactose-binding domain-like"/>
    <property type="match status" value="1"/>
</dbReference>
<comment type="similarity">
    <text evidence="1">Belongs to the AB hydrolase superfamily.</text>
</comment>
<dbReference type="EMBL" id="JABFYL010000041">
    <property type="protein sequence ID" value="NVN52093.1"/>
    <property type="molecule type" value="Genomic_DNA"/>
</dbReference>
<evidence type="ECO:0000256" key="2">
    <source>
        <dbReference type="ARBA" id="ARBA00022801"/>
    </source>
</evidence>
<keyword evidence="4" id="KW-0732">Signal</keyword>
<dbReference type="AlphaFoldDB" id="A0A850PUF7"/>
<dbReference type="InterPro" id="IPR013736">
    <property type="entry name" value="Xaa-Pro_dipept_C"/>
</dbReference>
<reference evidence="6 7" key="1">
    <citation type="submission" date="2020-05" db="EMBL/GenBank/DDBJ databases">
        <title>Draft genome sequence of Mycobacterium hippocampi DL, isolated from European seabass, Dicentrarchus labrax, reared in fish farms.</title>
        <authorList>
            <person name="Stathopoulou P."/>
            <person name="Asimakis E."/>
            <person name="Tzokas K."/>
            <person name="Batargias C."/>
            <person name="Tsiamis G."/>
        </authorList>
    </citation>
    <scope>NUCLEOTIDE SEQUENCE [LARGE SCALE GENOMIC DNA]</scope>
    <source>
        <strain evidence="6 7">DL</strain>
    </source>
</reference>
<evidence type="ECO:0000256" key="4">
    <source>
        <dbReference type="SAM" id="SignalP"/>
    </source>
</evidence>
<evidence type="ECO:0000313" key="7">
    <source>
        <dbReference type="Proteomes" id="UP000570517"/>
    </source>
</evidence>